<dbReference type="AlphaFoldDB" id="A0A0L8GQL9"/>
<dbReference type="InterPro" id="IPR001254">
    <property type="entry name" value="Trypsin_dom"/>
</dbReference>
<dbReference type="PROSITE" id="PS00134">
    <property type="entry name" value="TRYPSIN_HIS"/>
    <property type="match status" value="1"/>
</dbReference>
<evidence type="ECO:0000256" key="3">
    <source>
        <dbReference type="ARBA" id="ARBA00022670"/>
    </source>
</evidence>
<dbReference type="CDD" id="cd00190">
    <property type="entry name" value="Tryp_SPc"/>
    <property type="match status" value="1"/>
</dbReference>
<evidence type="ECO:0000256" key="7">
    <source>
        <dbReference type="ARBA" id="ARBA00023145"/>
    </source>
</evidence>
<evidence type="ECO:0000256" key="4">
    <source>
        <dbReference type="ARBA" id="ARBA00022729"/>
    </source>
</evidence>
<protein>
    <recommendedName>
        <fullName evidence="10">Peptidase S1 domain-containing protein</fullName>
    </recommendedName>
</protein>
<comment type="subcellular location">
    <subcellularLocation>
        <location evidence="1">Secreted</location>
    </subcellularLocation>
</comment>
<dbReference type="InterPro" id="IPR018114">
    <property type="entry name" value="TRYPSIN_HIS"/>
</dbReference>
<evidence type="ECO:0000256" key="5">
    <source>
        <dbReference type="ARBA" id="ARBA00022801"/>
    </source>
</evidence>
<dbReference type="OMA" id="LYMESEI"/>
<dbReference type="SUPFAM" id="SSF50494">
    <property type="entry name" value="Trypsin-like serine proteases"/>
    <property type="match status" value="1"/>
</dbReference>
<dbReference type="OrthoDB" id="6131010at2759"/>
<comment type="similarity">
    <text evidence="9">Belongs to the peptidase S1 family. CLIP subfamily.</text>
</comment>
<proteinExistence type="inferred from homology"/>
<dbReference type="InterPro" id="IPR051487">
    <property type="entry name" value="Ser/Thr_Proteases_Immune/Dev"/>
</dbReference>
<sequence>MVLECSKEVCGTRKRDLFEPNVQNGQDALDGEYPWVVVLLRGSSFVCTASLINKRYVLTAAHCVDESSYSKYSIRVGSIKRDEGKLYKVDHVIIHDKYKGFIEGYDLALLYMESEITFTDNVQPICLPENPASLDKDYYATGWGRNEKDESVFTLQEVKNEIVEYHNCKKYFPSITEAVICGNNKDFYSPICFGDSGGPFQTRNDYGQWEVQGVSSFVAWDCRSTVSHPAGYSSVYHGLEWIKKYVYV</sequence>
<keyword evidence="4" id="KW-0732">Signal</keyword>
<dbReference type="InterPro" id="IPR043504">
    <property type="entry name" value="Peptidase_S1_PA_chymotrypsin"/>
</dbReference>
<dbReference type="GO" id="GO:0006508">
    <property type="term" value="P:proteolysis"/>
    <property type="evidence" value="ECO:0007669"/>
    <property type="project" value="UniProtKB-KW"/>
</dbReference>
<dbReference type="InterPro" id="IPR001314">
    <property type="entry name" value="Peptidase_S1A"/>
</dbReference>
<evidence type="ECO:0000256" key="9">
    <source>
        <dbReference type="ARBA" id="ARBA00024195"/>
    </source>
</evidence>
<gene>
    <name evidence="11" type="ORF">OCBIM_22030142mg</name>
</gene>
<reference evidence="11" key="1">
    <citation type="submission" date="2015-07" db="EMBL/GenBank/DDBJ databases">
        <title>MeaNS - Measles Nucleotide Surveillance Program.</title>
        <authorList>
            <person name="Tran T."/>
            <person name="Druce J."/>
        </authorList>
    </citation>
    <scope>NUCLEOTIDE SEQUENCE</scope>
    <source>
        <strain evidence="11">UCB-OBI-ISO-001</strain>
        <tissue evidence="11">Gonad</tissue>
    </source>
</reference>
<keyword evidence="3" id="KW-0645">Protease</keyword>
<accession>A0A0L8GQL9</accession>
<dbReference type="InterPro" id="IPR009003">
    <property type="entry name" value="Peptidase_S1_PA"/>
</dbReference>
<dbReference type="PROSITE" id="PS50240">
    <property type="entry name" value="TRYPSIN_DOM"/>
    <property type="match status" value="1"/>
</dbReference>
<dbReference type="GO" id="GO:0004252">
    <property type="term" value="F:serine-type endopeptidase activity"/>
    <property type="evidence" value="ECO:0007669"/>
    <property type="project" value="InterPro"/>
</dbReference>
<evidence type="ECO:0000313" key="11">
    <source>
        <dbReference type="EMBL" id="KOF78910.1"/>
    </source>
</evidence>
<evidence type="ECO:0000256" key="2">
    <source>
        <dbReference type="ARBA" id="ARBA00022525"/>
    </source>
</evidence>
<keyword evidence="5" id="KW-0378">Hydrolase</keyword>
<feature type="domain" description="Peptidase S1" evidence="10">
    <location>
        <begin position="22"/>
        <end position="247"/>
    </location>
</feature>
<keyword evidence="8" id="KW-1015">Disulfide bond</keyword>
<keyword evidence="7" id="KW-0865">Zymogen</keyword>
<dbReference type="Gene3D" id="2.40.10.10">
    <property type="entry name" value="Trypsin-like serine proteases"/>
    <property type="match status" value="1"/>
</dbReference>
<dbReference type="FunFam" id="2.40.10.10:FF:000146">
    <property type="entry name" value="Serine protease 53"/>
    <property type="match status" value="1"/>
</dbReference>
<evidence type="ECO:0000256" key="8">
    <source>
        <dbReference type="ARBA" id="ARBA00023157"/>
    </source>
</evidence>
<dbReference type="PRINTS" id="PR00722">
    <property type="entry name" value="CHYMOTRYPSIN"/>
</dbReference>
<dbReference type="EMBL" id="KQ420909">
    <property type="protein sequence ID" value="KOF78910.1"/>
    <property type="molecule type" value="Genomic_DNA"/>
</dbReference>
<evidence type="ECO:0000256" key="1">
    <source>
        <dbReference type="ARBA" id="ARBA00004613"/>
    </source>
</evidence>
<dbReference type="PANTHER" id="PTHR24256">
    <property type="entry name" value="TRYPTASE-RELATED"/>
    <property type="match status" value="1"/>
</dbReference>
<evidence type="ECO:0000256" key="6">
    <source>
        <dbReference type="ARBA" id="ARBA00022825"/>
    </source>
</evidence>
<evidence type="ECO:0000259" key="10">
    <source>
        <dbReference type="PROSITE" id="PS50240"/>
    </source>
</evidence>
<keyword evidence="6" id="KW-0720">Serine protease</keyword>
<name>A0A0L8GQL9_OCTBM</name>
<keyword evidence="2" id="KW-0964">Secreted</keyword>
<dbReference type="Pfam" id="PF00089">
    <property type="entry name" value="Trypsin"/>
    <property type="match status" value="1"/>
</dbReference>
<dbReference type="STRING" id="37653.A0A0L8GQL9"/>
<dbReference type="GO" id="GO:0005576">
    <property type="term" value="C:extracellular region"/>
    <property type="evidence" value="ECO:0007669"/>
    <property type="project" value="UniProtKB-SubCell"/>
</dbReference>
<dbReference type="SMART" id="SM00020">
    <property type="entry name" value="Tryp_SPc"/>
    <property type="match status" value="1"/>
</dbReference>
<organism evidence="11">
    <name type="scientific">Octopus bimaculoides</name>
    <name type="common">California two-spotted octopus</name>
    <dbReference type="NCBI Taxonomy" id="37653"/>
    <lineage>
        <taxon>Eukaryota</taxon>
        <taxon>Metazoa</taxon>
        <taxon>Spiralia</taxon>
        <taxon>Lophotrochozoa</taxon>
        <taxon>Mollusca</taxon>
        <taxon>Cephalopoda</taxon>
        <taxon>Coleoidea</taxon>
        <taxon>Octopodiformes</taxon>
        <taxon>Octopoda</taxon>
        <taxon>Incirrata</taxon>
        <taxon>Octopodidae</taxon>
        <taxon>Octopus</taxon>
    </lineage>
</organism>